<dbReference type="AlphaFoldDB" id="A0A8J3I212"/>
<protein>
    <recommendedName>
        <fullName evidence="1">Flavoprotein domain-containing protein</fullName>
    </recommendedName>
</protein>
<reference evidence="2" key="1">
    <citation type="submission" date="2020-10" db="EMBL/GenBank/DDBJ databases">
        <title>Taxonomic study of unclassified bacteria belonging to the class Ktedonobacteria.</title>
        <authorList>
            <person name="Yabe S."/>
            <person name="Wang C.M."/>
            <person name="Zheng Y."/>
            <person name="Sakai Y."/>
            <person name="Cavaletti L."/>
            <person name="Monciardini P."/>
            <person name="Donadio S."/>
        </authorList>
    </citation>
    <scope>NUCLEOTIDE SEQUENCE</scope>
    <source>
        <strain evidence="2">SOSP1-1</strain>
    </source>
</reference>
<organism evidence="2 3">
    <name type="scientific">Ktedonospora formicarum</name>
    <dbReference type="NCBI Taxonomy" id="2778364"/>
    <lineage>
        <taxon>Bacteria</taxon>
        <taxon>Bacillati</taxon>
        <taxon>Chloroflexota</taxon>
        <taxon>Ktedonobacteria</taxon>
        <taxon>Ktedonobacterales</taxon>
        <taxon>Ktedonobacteraceae</taxon>
        <taxon>Ktedonospora</taxon>
    </lineage>
</organism>
<dbReference type="Proteomes" id="UP000612362">
    <property type="component" value="Unassembled WGS sequence"/>
</dbReference>
<dbReference type="InterPro" id="IPR003382">
    <property type="entry name" value="Flavoprotein"/>
</dbReference>
<proteinExistence type="predicted"/>
<sequence>MRTDYKLPGEADPLPKADAILVMPATFNTINKWAQGIGDTLAANILCEALGRGTPPIVAVPCLKMDLVRHPAFKKNLALLREYGIHVLHEPKKPPSPLMVPWEKIFETLCTLTPDTAG</sequence>
<evidence type="ECO:0000313" key="2">
    <source>
        <dbReference type="EMBL" id="GHO48587.1"/>
    </source>
</evidence>
<dbReference type="PANTHER" id="PTHR14359:SF6">
    <property type="entry name" value="PHOSPHOPANTOTHENOYLCYSTEINE DECARBOXYLASE"/>
    <property type="match status" value="1"/>
</dbReference>
<accession>A0A8J3I212</accession>
<dbReference type="PANTHER" id="PTHR14359">
    <property type="entry name" value="HOMO-OLIGOMERIC FLAVIN CONTAINING CYS DECARBOXYLASE FAMILY"/>
    <property type="match status" value="1"/>
</dbReference>
<dbReference type="SUPFAM" id="SSF52507">
    <property type="entry name" value="Homo-oligomeric flavin-containing Cys decarboxylases, HFCD"/>
    <property type="match status" value="1"/>
</dbReference>
<dbReference type="Pfam" id="PF02441">
    <property type="entry name" value="Flavoprotein"/>
    <property type="match status" value="1"/>
</dbReference>
<dbReference type="Gene3D" id="3.40.50.1950">
    <property type="entry name" value="Flavin prenyltransferase-like"/>
    <property type="match status" value="1"/>
</dbReference>
<dbReference type="GO" id="GO:0010181">
    <property type="term" value="F:FMN binding"/>
    <property type="evidence" value="ECO:0007669"/>
    <property type="project" value="TreeGrafter"/>
</dbReference>
<dbReference type="EMBL" id="BNJF01000004">
    <property type="protein sequence ID" value="GHO48587.1"/>
    <property type="molecule type" value="Genomic_DNA"/>
</dbReference>
<evidence type="ECO:0000313" key="3">
    <source>
        <dbReference type="Proteomes" id="UP000612362"/>
    </source>
</evidence>
<gene>
    <name evidence="2" type="ORF">KSX_67500</name>
</gene>
<evidence type="ECO:0000259" key="1">
    <source>
        <dbReference type="Pfam" id="PF02441"/>
    </source>
</evidence>
<keyword evidence="3" id="KW-1185">Reference proteome</keyword>
<dbReference type="GO" id="GO:0071513">
    <property type="term" value="C:phosphopantothenoylcysteine decarboxylase complex"/>
    <property type="evidence" value="ECO:0007669"/>
    <property type="project" value="TreeGrafter"/>
</dbReference>
<dbReference type="InterPro" id="IPR036551">
    <property type="entry name" value="Flavin_trans-like"/>
</dbReference>
<dbReference type="GO" id="GO:0015937">
    <property type="term" value="P:coenzyme A biosynthetic process"/>
    <property type="evidence" value="ECO:0007669"/>
    <property type="project" value="TreeGrafter"/>
</dbReference>
<feature type="domain" description="Flavoprotein" evidence="1">
    <location>
        <begin position="15"/>
        <end position="62"/>
    </location>
</feature>
<dbReference type="GO" id="GO:0004633">
    <property type="term" value="F:phosphopantothenoylcysteine decarboxylase activity"/>
    <property type="evidence" value="ECO:0007669"/>
    <property type="project" value="TreeGrafter"/>
</dbReference>
<comment type="caution">
    <text evidence="2">The sequence shown here is derived from an EMBL/GenBank/DDBJ whole genome shotgun (WGS) entry which is preliminary data.</text>
</comment>
<name>A0A8J3I212_9CHLR</name>